<keyword evidence="2" id="KW-1185">Reference proteome</keyword>
<evidence type="ECO:0000313" key="1">
    <source>
        <dbReference type="EMBL" id="KAI4469049.1"/>
    </source>
</evidence>
<organism evidence="1 2">
    <name type="scientific">Holotrichia oblita</name>
    <name type="common">Chafer beetle</name>
    <dbReference type="NCBI Taxonomy" id="644536"/>
    <lineage>
        <taxon>Eukaryota</taxon>
        <taxon>Metazoa</taxon>
        <taxon>Ecdysozoa</taxon>
        <taxon>Arthropoda</taxon>
        <taxon>Hexapoda</taxon>
        <taxon>Insecta</taxon>
        <taxon>Pterygota</taxon>
        <taxon>Neoptera</taxon>
        <taxon>Endopterygota</taxon>
        <taxon>Coleoptera</taxon>
        <taxon>Polyphaga</taxon>
        <taxon>Scarabaeiformia</taxon>
        <taxon>Scarabaeidae</taxon>
        <taxon>Melolonthinae</taxon>
        <taxon>Holotrichia</taxon>
    </lineage>
</organism>
<dbReference type="Proteomes" id="UP001056778">
    <property type="component" value="Chromosome 2"/>
</dbReference>
<name>A0ACB9TQH8_HOLOL</name>
<evidence type="ECO:0000313" key="2">
    <source>
        <dbReference type="Proteomes" id="UP001056778"/>
    </source>
</evidence>
<sequence>MSSFDTPRHKFRFKRDALRYDFITRDNTPNLLKLLETDGCLSLVKVESPTVTLPRIKALTTGSVPQFIDVVLNLLNTESATDSIIHQAVRYGKKIVFYGDDTWLKLYPNIFLRSEGTTSFYVYDYTEVDDNVTRNVWDELSRNDWDIMILHYLGLDHIGHITGPFSPLVKPKLQEMDEIVKKIYDLTLSENRIILVTGDHGMKDSGGHGGTTYSETRVPFLLLGESCSNDILSQSDIPLIISTFMGLSFPSNSIGKISTKILSSIKLEKLLYALNYNSLLLANKSDVCSEDIIKASDMYYSFLKGGDSSGVNEIVSLYDSCLRRMNSDLTHHSVTQDAVSLVFAIIALIYCLTGSILTILDVRNGIYSSEIIMFVIILICLLFKINRIFVVIFCLITVLLTINNLKQTLQHLFGTKIHLDIVLILSLNILHAISMAASSFIEEEHQIWYFYFTTFLLANYNKNNNIQVIIVLFLFRIIKQLNQTGDKWAAEPDISQWLLLADNSLYLHVLYIVSLVLIGIYCLKSICTNNLNKLITLIILVLIYSLKIYSPNYIILGQTIWYLIFINLAVTFKINILSLINTWILISTLLYRPQNLILIPFCIYTSRILSQRIESELILTISHLWLGNALYFCQGHSNSLASIDIGAGYVGLRDYNPVYVLLQLLSHTYSLPILSNLLLLYHCNNINVWNILAVFRLLIVFVTILISFVQRHHLFIWSVFAPKILLESSHTLMLLIQILIHHAFVFVIKLKKKNKFNLHVKVSI</sequence>
<comment type="caution">
    <text evidence="1">The sequence shown here is derived from an EMBL/GenBank/DDBJ whole genome shotgun (WGS) entry which is preliminary data.</text>
</comment>
<dbReference type="EMBL" id="CM043016">
    <property type="protein sequence ID" value="KAI4469049.1"/>
    <property type="molecule type" value="Genomic_DNA"/>
</dbReference>
<protein>
    <submittedName>
        <fullName evidence="1">Phosphatidylinositol glycan-related</fullName>
    </submittedName>
</protein>
<proteinExistence type="predicted"/>
<reference evidence="1" key="1">
    <citation type="submission" date="2022-04" db="EMBL/GenBank/DDBJ databases">
        <title>Chromosome-scale genome assembly of Holotrichia oblita Faldermann.</title>
        <authorList>
            <person name="Rongchong L."/>
        </authorList>
    </citation>
    <scope>NUCLEOTIDE SEQUENCE</scope>
    <source>
        <strain evidence="1">81SQS9</strain>
    </source>
</reference>
<accession>A0ACB9TQH8</accession>
<gene>
    <name evidence="1" type="ORF">MML48_2g00014778</name>
</gene>